<dbReference type="Pfam" id="PF11735">
    <property type="entry name" value="CAP59_mtransfer"/>
    <property type="match status" value="1"/>
</dbReference>
<gene>
    <name evidence="1" type="ORF">HYALB_00005857</name>
</gene>
<dbReference type="PANTHER" id="PTHR34144">
    <property type="entry name" value="CHROMOSOME 8, WHOLE GENOME SHOTGUN SEQUENCE"/>
    <property type="match status" value="1"/>
</dbReference>
<evidence type="ECO:0008006" key="3">
    <source>
        <dbReference type="Google" id="ProtNLM"/>
    </source>
</evidence>
<feature type="non-terminal residue" evidence="1">
    <location>
        <position position="391"/>
    </location>
</feature>
<accession>A0A9N9LZ86</accession>
<dbReference type="Proteomes" id="UP000701801">
    <property type="component" value="Unassembled WGS sequence"/>
</dbReference>
<name>A0A9N9LZ86_9HELO</name>
<dbReference type="OrthoDB" id="262547at2759"/>
<dbReference type="InterPro" id="IPR021047">
    <property type="entry name" value="Mannosyltransferase_CMT1"/>
</dbReference>
<comment type="caution">
    <text evidence="1">The sequence shown here is derived from an EMBL/GenBank/DDBJ whole genome shotgun (WGS) entry which is preliminary data.</text>
</comment>
<protein>
    <recommendedName>
        <fullName evidence="3">Glycosyltransferase family 69 protein</fullName>
    </recommendedName>
</protein>
<organism evidence="1 2">
    <name type="scientific">Hymenoscyphus albidus</name>
    <dbReference type="NCBI Taxonomy" id="595503"/>
    <lineage>
        <taxon>Eukaryota</taxon>
        <taxon>Fungi</taxon>
        <taxon>Dikarya</taxon>
        <taxon>Ascomycota</taxon>
        <taxon>Pezizomycotina</taxon>
        <taxon>Leotiomycetes</taxon>
        <taxon>Helotiales</taxon>
        <taxon>Helotiaceae</taxon>
        <taxon>Hymenoscyphus</taxon>
    </lineage>
</organism>
<keyword evidence="2" id="KW-1185">Reference proteome</keyword>
<dbReference type="PANTHER" id="PTHR34144:SF7">
    <property type="entry name" value="EXPORT PROTEIN (CAP59), PUTATIVE (AFU_ORTHOLOGUE AFUA_7G05020)-RELATED"/>
    <property type="match status" value="1"/>
</dbReference>
<evidence type="ECO:0000313" key="1">
    <source>
        <dbReference type="EMBL" id="CAG8981142.1"/>
    </source>
</evidence>
<evidence type="ECO:0000313" key="2">
    <source>
        <dbReference type="Proteomes" id="UP000701801"/>
    </source>
</evidence>
<proteinExistence type="predicted"/>
<sequence>MVFLPSRSFRRRRRSLFTLLLISFVLFLLDTTLLFTSHVPPQRTDKLSPGLVGEKIYIASIHRNSEYILRWYWNEALVDLCRFLGPQNVFVSIVESGSQENTKDALSDLKEMLDAIGVQNRIQLGETVKEQIWGIEHPPAGEKKGWVETGRGETGWEKRRISALAETRNKAMEPLVNDESRQWDRVLWINDVTFTNEDIATLLSTRDGKYAAACSLDFQNNAQTYYDTFALRDSSGNPTISTHYPFFASKASLKALYALLPIPVQSCWNGIVAFDATPFYPPISSLSLSSSHQQKKPEKPLTFRAIPDSLAQTHLEASECCLIHTDNPLSLSHGVFLNPNVRVSYNESTYPLVNPVTKWPEALGRHEAAMENFLRRERGGEGDARRSGGWP</sequence>
<dbReference type="EMBL" id="CAJVRM010000451">
    <property type="protein sequence ID" value="CAG8981142.1"/>
    <property type="molecule type" value="Genomic_DNA"/>
</dbReference>
<reference evidence="1" key="1">
    <citation type="submission" date="2021-07" db="EMBL/GenBank/DDBJ databases">
        <authorList>
            <person name="Durling M."/>
        </authorList>
    </citation>
    <scope>NUCLEOTIDE SEQUENCE</scope>
</reference>
<dbReference type="AlphaFoldDB" id="A0A9N9LZ86"/>